<feature type="domain" description="ORC1/DEAH AAA+ ATPase" evidence="7">
    <location>
        <begin position="385"/>
        <end position="521"/>
    </location>
</feature>
<feature type="compositionally biased region" description="Basic residues" evidence="6">
    <location>
        <begin position="32"/>
        <end position="41"/>
    </location>
</feature>
<dbReference type="Pfam" id="PF17872">
    <property type="entry name" value="AAA_lid_10"/>
    <property type="match status" value="1"/>
</dbReference>
<dbReference type="InterPro" id="IPR050311">
    <property type="entry name" value="ORC1/CDC6"/>
</dbReference>
<name>A0ABQ8P8F4_9CRYT</name>
<evidence type="ECO:0000256" key="4">
    <source>
        <dbReference type="ARBA" id="ARBA00023242"/>
    </source>
</evidence>
<dbReference type="InterPro" id="IPR027417">
    <property type="entry name" value="P-loop_NTPase"/>
</dbReference>
<reference evidence="9" key="1">
    <citation type="submission" date="2022-10" db="EMBL/GenBank/DDBJ databases">
        <title>Adaptive evolution leads to modifications in subtelomeric GC content in a zoonotic Cryptosporidium species.</title>
        <authorList>
            <person name="Li J."/>
            <person name="Feng Y."/>
            <person name="Xiao L."/>
        </authorList>
    </citation>
    <scope>NUCLEOTIDE SEQUENCE</scope>
    <source>
        <strain evidence="9">25894</strain>
    </source>
</reference>
<comment type="subcellular location">
    <subcellularLocation>
        <location evidence="1 5">Nucleus</location>
    </subcellularLocation>
</comment>
<organism evidence="9 10">
    <name type="scientific">Cryptosporidium canis</name>
    <dbReference type="NCBI Taxonomy" id="195482"/>
    <lineage>
        <taxon>Eukaryota</taxon>
        <taxon>Sar</taxon>
        <taxon>Alveolata</taxon>
        <taxon>Apicomplexa</taxon>
        <taxon>Conoidasida</taxon>
        <taxon>Coccidia</taxon>
        <taxon>Eucoccidiorida</taxon>
        <taxon>Eimeriorina</taxon>
        <taxon>Cryptosporidiidae</taxon>
        <taxon>Cryptosporidium</taxon>
    </lineage>
</organism>
<keyword evidence="10" id="KW-1185">Reference proteome</keyword>
<dbReference type="Gene3D" id="1.10.8.60">
    <property type="match status" value="1"/>
</dbReference>
<protein>
    <recommendedName>
        <fullName evidence="5">Origin recognition complex subunit 1</fullName>
    </recommendedName>
</protein>
<evidence type="ECO:0000256" key="5">
    <source>
        <dbReference type="RuleBase" id="RU365058"/>
    </source>
</evidence>
<evidence type="ECO:0000256" key="1">
    <source>
        <dbReference type="ARBA" id="ARBA00004123"/>
    </source>
</evidence>
<dbReference type="PANTHER" id="PTHR10763">
    <property type="entry name" value="CELL DIVISION CONTROL PROTEIN 6-RELATED"/>
    <property type="match status" value="1"/>
</dbReference>
<evidence type="ECO:0000259" key="8">
    <source>
        <dbReference type="Pfam" id="PF17872"/>
    </source>
</evidence>
<keyword evidence="5" id="KW-0067">ATP-binding</keyword>
<evidence type="ECO:0000256" key="3">
    <source>
        <dbReference type="ARBA" id="ARBA00023125"/>
    </source>
</evidence>
<evidence type="ECO:0000313" key="9">
    <source>
        <dbReference type="EMBL" id="KAJ1612228.1"/>
    </source>
</evidence>
<dbReference type="EMBL" id="JAPCXB010000048">
    <property type="protein sequence ID" value="KAJ1612228.1"/>
    <property type="molecule type" value="Genomic_DNA"/>
</dbReference>
<keyword evidence="5" id="KW-0235">DNA replication</keyword>
<comment type="caution">
    <text evidence="9">The sequence shown here is derived from an EMBL/GenBank/DDBJ whole genome shotgun (WGS) entry which is preliminary data.</text>
</comment>
<comment type="similarity">
    <text evidence="2">Belongs to the CDC6/cdc18 family.</text>
</comment>
<comment type="function">
    <text evidence="5">Component of the origin recognition complex (ORC) that binds origins of replication. DNA-binding is ATP-dependent, however specific DNA sequences that define origins of replication have not been identified so far. ORC is required to assemble the pre-replication complex necessary to initiate DNA replication.</text>
</comment>
<dbReference type="PANTHER" id="PTHR10763:SF23">
    <property type="entry name" value="ORIGIN RECOGNITION COMPLEX SUBUNIT 1"/>
    <property type="match status" value="1"/>
</dbReference>
<dbReference type="Proteomes" id="UP001071777">
    <property type="component" value="Unassembled WGS sequence"/>
</dbReference>
<dbReference type="InterPro" id="IPR049945">
    <property type="entry name" value="AAA_22"/>
</dbReference>
<feature type="region of interest" description="Disordered" evidence="6">
    <location>
        <begin position="569"/>
        <end position="601"/>
    </location>
</feature>
<dbReference type="CDD" id="cd00009">
    <property type="entry name" value="AAA"/>
    <property type="match status" value="1"/>
</dbReference>
<accession>A0ABQ8P8F4</accession>
<dbReference type="Gene3D" id="3.40.50.300">
    <property type="entry name" value="P-loop containing nucleotide triphosphate hydrolases"/>
    <property type="match status" value="1"/>
</dbReference>
<gene>
    <name evidence="9" type="ORF">OJ252_1325</name>
</gene>
<feature type="domain" description="AAA lid" evidence="8">
    <location>
        <begin position="608"/>
        <end position="656"/>
    </location>
</feature>
<feature type="compositionally biased region" description="Polar residues" evidence="6">
    <location>
        <begin position="45"/>
        <end position="57"/>
    </location>
</feature>
<evidence type="ECO:0000259" key="7">
    <source>
        <dbReference type="Pfam" id="PF13401"/>
    </source>
</evidence>
<evidence type="ECO:0000256" key="2">
    <source>
        <dbReference type="ARBA" id="ARBA00006184"/>
    </source>
</evidence>
<dbReference type="InterPro" id="IPR041083">
    <property type="entry name" value="AAA_lid_10"/>
</dbReference>
<proteinExistence type="inferred from homology"/>
<dbReference type="Pfam" id="PF13401">
    <property type="entry name" value="AAA_22"/>
    <property type="match status" value="1"/>
</dbReference>
<comment type="subunit">
    <text evidence="5">ORC is composed of six subunits.</text>
</comment>
<evidence type="ECO:0000256" key="6">
    <source>
        <dbReference type="SAM" id="MobiDB-lite"/>
    </source>
</evidence>
<sequence length="832" mass="94207">MAIVDRKISSFELRQSTRSKLLSSKLVESKSIVKKARRKSERRYFTNTDYLNSQDGASPSDSPSKSSKRRKTERDTAVRGVSTRRSKGKVVSSETDGRESESDWLERVHGMRRSPIVTSQGYHLYTHLIIESKDERDVFTVGDHVMVCLSGGGERPAQITAFLYDPEEDLQGVELRWFYSEHDLLDLGKIIDKSKLPEGLFAFEEEFLESDKCEVLEASVIKRMIRIWNVKREYLRWSRDYLGIYSGPQRCRPGERLSESRHHDERLEDYIREFNADLPSYSVEVSDNFLALYLVLTDTGTIVPIQERRDVSHLLSRCSTYYGYYVNHLAIRLSPGRGRGVGPDVHGAGGADLHWSSRPRKVLPCREKEHEEIVQVLKTSILNEGGGVLFVAGLPGTGKTATVLNTLDMLETEMNLSNKNEGRISVCYINALHLSSPDHFYRTFLQKLNGANTWAPNKEACYSSLDRYFKARGSPVTILVIDEIDWLQKNGASHASLEGPGNSLLYTLIDWPFQKNTKLIIIAIANTMDLPERLIPRCTSRCGYARVNFTPFSVDDMITILNDRVQHFSAGTPREAPEAPGGRRTSPRIRNKRRSPDLQDEQDSLFCSKAVEFCARRISQQSSDVRRALQVLHRAWEICKHEFDSRDGARPRSGKRLQVQIPHVQAACREVLLSNVAVSLVDTLPLPYKVFLAALVLELESKHKSLAPGPQDEAESPLEEDDPSPHLDNYADLLKVEKRTLTILSLAGYEYLEYLDSAYIKTMTRKLVSSRIIQTLKGEPLLDTNATKSNQDLGYQTHLFGADVCVSLLVDAPNLRSFLEKNLPIKVKGLER</sequence>
<feature type="region of interest" description="Disordered" evidence="6">
    <location>
        <begin position="32"/>
        <end position="103"/>
    </location>
</feature>
<keyword evidence="4 5" id="KW-0539">Nucleus</keyword>
<comment type="similarity">
    <text evidence="5">Belongs to the ORC1 family.</text>
</comment>
<evidence type="ECO:0000313" key="10">
    <source>
        <dbReference type="Proteomes" id="UP001071777"/>
    </source>
</evidence>
<keyword evidence="5" id="KW-0547">Nucleotide-binding</keyword>
<dbReference type="SUPFAM" id="SSF52540">
    <property type="entry name" value="P-loop containing nucleoside triphosphate hydrolases"/>
    <property type="match status" value="1"/>
</dbReference>
<keyword evidence="3 5" id="KW-0238">DNA-binding</keyword>